<evidence type="ECO:0000313" key="2">
    <source>
        <dbReference type="EMBL" id="MBT0768017.1"/>
    </source>
</evidence>
<accession>A0ABS5TAD6</accession>
<dbReference type="EMBL" id="JAHBAY010000001">
    <property type="protein sequence ID" value="MBT0768017.1"/>
    <property type="molecule type" value="Genomic_DNA"/>
</dbReference>
<organism evidence="2 3">
    <name type="scientific">Kineosporia corallincola</name>
    <dbReference type="NCBI Taxonomy" id="2835133"/>
    <lineage>
        <taxon>Bacteria</taxon>
        <taxon>Bacillati</taxon>
        <taxon>Actinomycetota</taxon>
        <taxon>Actinomycetes</taxon>
        <taxon>Kineosporiales</taxon>
        <taxon>Kineosporiaceae</taxon>
        <taxon>Kineosporia</taxon>
    </lineage>
</organism>
<evidence type="ECO:0000256" key="1">
    <source>
        <dbReference type="SAM" id="MobiDB-lite"/>
    </source>
</evidence>
<protein>
    <recommendedName>
        <fullName evidence="4">Bacteriocin biosynthesis cyclodehydratase domain-containing protein</fullName>
    </recommendedName>
</protein>
<dbReference type="Gene3D" id="3.40.50.720">
    <property type="entry name" value="NAD(P)-binding Rossmann-like Domain"/>
    <property type="match status" value="1"/>
</dbReference>
<evidence type="ECO:0000313" key="3">
    <source>
        <dbReference type="Proteomes" id="UP001197247"/>
    </source>
</evidence>
<name>A0ABS5TAD6_9ACTN</name>
<gene>
    <name evidence="2" type="ORF">KIH74_03720</name>
</gene>
<dbReference type="Proteomes" id="UP001197247">
    <property type="component" value="Unassembled WGS sequence"/>
</dbReference>
<comment type="caution">
    <text evidence="2">The sequence shown here is derived from an EMBL/GenBank/DDBJ whole genome shotgun (WGS) entry which is preliminary data.</text>
</comment>
<keyword evidence="3" id="KW-1185">Reference proteome</keyword>
<proteinExistence type="predicted"/>
<dbReference type="RefSeq" id="WP_214154277.1">
    <property type="nucleotide sequence ID" value="NZ_JAHBAY010000001.1"/>
</dbReference>
<sequence length="395" mass="40883">MQLRLKPGLRRVWRDRTTLQVGLSPRHGAVVTGLTPHDLPLVEALRQGVDPAVASRSGTDGPPGRSQSLVRLLHASGVLIASDAHTPGPGRIGHGADRLAPDATVWSVVHPHCGDGWPLIASRAGRYVVVRDAGRLGTTLAATLAAAGVGSVALHDSGRVTAADLAPAGAGLPDLGRLRQAVGQDVVHRAGGRSEAPPRGSSTGHQASVHQASSHQAPGPTPTNRAPTRPPTRTRRPPTSPTTRPRHPHDDPTHPTPDLVVLIEHGAADSRRGATLVSDDVPHLAVVIGEDGVVVGPLVRPGLSACLHCLDLHRQDRDPAWPGVLAQLREQVAASGSPQESASAGLAAALAALQVLAQLDGLTVPAAVGATLEVELPDGLIARRRWPLHPACGCH</sequence>
<feature type="region of interest" description="Disordered" evidence="1">
    <location>
        <begin position="188"/>
        <end position="258"/>
    </location>
</feature>
<dbReference type="InterPro" id="IPR035985">
    <property type="entry name" value="Ubiquitin-activating_enz"/>
</dbReference>
<feature type="compositionally biased region" description="Polar residues" evidence="1">
    <location>
        <begin position="200"/>
        <end position="216"/>
    </location>
</feature>
<reference evidence="2 3" key="1">
    <citation type="submission" date="2021-05" db="EMBL/GenBank/DDBJ databases">
        <title>Kineosporia and Streptomyces sp. nov. two new marine actinobacteria isolated from Coral.</title>
        <authorList>
            <person name="Buangrab K."/>
            <person name="Sutthacheep M."/>
            <person name="Yeemin T."/>
            <person name="Harunari E."/>
            <person name="Igarashi Y."/>
            <person name="Kanchanasin P."/>
            <person name="Tanasupawat S."/>
            <person name="Phongsopitanun W."/>
        </authorList>
    </citation>
    <scope>NUCLEOTIDE SEQUENCE [LARGE SCALE GENOMIC DNA]</scope>
    <source>
        <strain evidence="2 3">J2-2</strain>
    </source>
</reference>
<dbReference type="SUPFAM" id="SSF69572">
    <property type="entry name" value="Activating enzymes of the ubiquitin-like proteins"/>
    <property type="match status" value="1"/>
</dbReference>
<evidence type="ECO:0008006" key="4">
    <source>
        <dbReference type="Google" id="ProtNLM"/>
    </source>
</evidence>